<accession>A0A368NBH8</accession>
<reference evidence="1 2" key="1">
    <citation type="submission" date="2018-07" db="EMBL/GenBank/DDBJ databases">
        <title>Genome sequences of Haloplanus salinus JCM 18368T.</title>
        <authorList>
            <person name="Kim Y.B."/>
            <person name="Roh S.W."/>
        </authorList>
    </citation>
    <scope>NUCLEOTIDE SEQUENCE [LARGE SCALE GENOMIC DNA]</scope>
    <source>
        <strain evidence="1 2">JCM 18368</strain>
    </source>
</reference>
<dbReference type="Proteomes" id="UP000252189">
    <property type="component" value="Unassembled WGS sequence"/>
</dbReference>
<comment type="caution">
    <text evidence="1">The sequence shown here is derived from an EMBL/GenBank/DDBJ whole genome shotgun (WGS) entry which is preliminary data.</text>
</comment>
<keyword evidence="2" id="KW-1185">Reference proteome</keyword>
<dbReference type="EMBL" id="QPHM01000001">
    <property type="protein sequence ID" value="RCU47927.1"/>
    <property type="molecule type" value="Genomic_DNA"/>
</dbReference>
<dbReference type="OrthoDB" id="201790at2157"/>
<dbReference type="RefSeq" id="WP_114449486.1">
    <property type="nucleotide sequence ID" value="NZ_QPHM01000001.1"/>
</dbReference>
<name>A0A368NBH8_9EURY</name>
<evidence type="ECO:0000313" key="2">
    <source>
        <dbReference type="Proteomes" id="UP000252189"/>
    </source>
</evidence>
<sequence>MVKARIATSAEQPINSHAALAGEKFSEGDLVGINSSGKLVKADADSASQVMAVGVALSPAAQLSDYTEDAVKLVVEANRALVDRDRITAVKYGIEVENGDDDWDFTPGLPVYLAAGGGYTQTAPATAGDLIQIVGEALTPERISLHVIPSATTA</sequence>
<protein>
    <submittedName>
        <fullName evidence="1">Uncharacterized protein</fullName>
    </submittedName>
</protein>
<proteinExistence type="predicted"/>
<gene>
    <name evidence="1" type="ORF">DU504_11860</name>
</gene>
<evidence type="ECO:0000313" key="1">
    <source>
        <dbReference type="EMBL" id="RCU47927.1"/>
    </source>
</evidence>
<organism evidence="1 2">
    <name type="scientific">Haloplanus salinus</name>
    <dbReference type="NCBI Taxonomy" id="1126245"/>
    <lineage>
        <taxon>Archaea</taxon>
        <taxon>Methanobacteriati</taxon>
        <taxon>Methanobacteriota</taxon>
        <taxon>Stenosarchaea group</taxon>
        <taxon>Halobacteria</taxon>
        <taxon>Halobacteriales</taxon>
        <taxon>Haloferacaceae</taxon>
        <taxon>Haloplanus</taxon>
    </lineage>
</organism>
<dbReference type="AlphaFoldDB" id="A0A368NBH8"/>